<dbReference type="InterPro" id="IPR058626">
    <property type="entry name" value="MdtA-like_b-barrel"/>
</dbReference>
<evidence type="ECO:0000313" key="9">
    <source>
        <dbReference type="Proteomes" id="UP000811844"/>
    </source>
</evidence>
<feature type="domain" description="Multidrug resistance protein MdtA-like beta-barrel" evidence="6">
    <location>
        <begin position="207"/>
        <end position="295"/>
    </location>
</feature>
<dbReference type="InterPro" id="IPR058625">
    <property type="entry name" value="MdtA-like_BSH"/>
</dbReference>
<dbReference type="NCBIfam" id="TIGR01730">
    <property type="entry name" value="RND_mfp"/>
    <property type="match status" value="1"/>
</dbReference>
<accession>A0ABS5I1W6</accession>
<dbReference type="PANTHER" id="PTHR30158:SF3">
    <property type="entry name" value="MULTIDRUG EFFLUX PUMP SUBUNIT ACRA-RELATED"/>
    <property type="match status" value="1"/>
</dbReference>
<dbReference type="Pfam" id="PF25967">
    <property type="entry name" value="RND-MFP_C"/>
    <property type="match status" value="1"/>
</dbReference>
<organism evidence="8 9">
    <name type="scientific">Shewanella intestini</name>
    <dbReference type="NCBI Taxonomy" id="2017544"/>
    <lineage>
        <taxon>Bacteria</taxon>
        <taxon>Pseudomonadati</taxon>
        <taxon>Pseudomonadota</taxon>
        <taxon>Gammaproteobacteria</taxon>
        <taxon>Alteromonadales</taxon>
        <taxon>Shewanellaceae</taxon>
        <taxon>Shewanella</taxon>
    </lineage>
</organism>
<reference evidence="8 9" key="1">
    <citation type="submission" date="2020-02" db="EMBL/GenBank/DDBJ databases">
        <title>Shewanella WXL01 sp. nov., a marine bacterium isolated from green algae in Luhuitou Fringing Reef (Northern South China Sea).</title>
        <authorList>
            <person name="Wang X."/>
        </authorList>
    </citation>
    <scope>NUCLEOTIDE SEQUENCE [LARGE SCALE GENOMIC DNA]</scope>
    <source>
        <strain evidence="8 9">MCCC 1A01895</strain>
    </source>
</reference>
<dbReference type="InterPro" id="IPR058624">
    <property type="entry name" value="MdtA-like_HH"/>
</dbReference>
<feature type="domain" description="Multidrug resistance protein MdtA-like alpha-helical hairpin" evidence="4">
    <location>
        <begin position="102"/>
        <end position="172"/>
    </location>
</feature>
<proteinExistence type="inferred from homology"/>
<gene>
    <name evidence="8" type="ORF">G3R48_08325</name>
</gene>
<comment type="caution">
    <text evidence="8">The sequence shown here is derived from an EMBL/GenBank/DDBJ whole genome shotgun (WGS) entry which is preliminary data.</text>
</comment>
<evidence type="ECO:0000259" key="7">
    <source>
        <dbReference type="Pfam" id="PF25967"/>
    </source>
</evidence>
<feature type="chain" id="PRO_5046032177" evidence="3">
    <location>
        <begin position="28"/>
        <end position="390"/>
    </location>
</feature>
<dbReference type="EMBL" id="JAAIKR010000006">
    <property type="protein sequence ID" value="MBR9727989.1"/>
    <property type="molecule type" value="Genomic_DNA"/>
</dbReference>
<dbReference type="PANTHER" id="PTHR30158">
    <property type="entry name" value="ACRA/E-RELATED COMPONENT OF DRUG EFFLUX TRANSPORTER"/>
    <property type="match status" value="1"/>
</dbReference>
<evidence type="ECO:0000259" key="6">
    <source>
        <dbReference type="Pfam" id="PF25944"/>
    </source>
</evidence>
<dbReference type="Gene3D" id="2.40.50.100">
    <property type="match status" value="1"/>
</dbReference>
<dbReference type="Pfam" id="PF25876">
    <property type="entry name" value="HH_MFP_RND"/>
    <property type="match status" value="1"/>
</dbReference>
<evidence type="ECO:0000259" key="5">
    <source>
        <dbReference type="Pfam" id="PF25917"/>
    </source>
</evidence>
<dbReference type="Gene3D" id="2.40.30.170">
    <property type="match status" value="1"/>
</dbReference>
<dbReference type="InterPro" id="IPR058627">
    <property type="entry name" value="MdtA-like_C"/>
</dbReference>
<feature type="signal peptide" evidence="3">
    <location>
        <begin position="1"/>
        <end position="27"/>
    </location>
</feature>
<keyword evidence="3" id="KW-0732">Signal</keyword>
<comment type="similarity">
    <text evidence="2">Belongs to the membrane fusion protein (MFP) (TC 8.A.1) family.</text>
</comment>
<evidence type="ECO:0000256" key="1">
    <source>
        <dbReference type="ARBA" id="ARBA00004519"/>
    </source>
</evidence>
<dbReference type="Pfam" id="PF25944">
    <property type="entry name" value="Beta-barrel_RND"/>
    <property type="match status" value="1"/>
</dbReference>
<evidence type="ECO:0000256" key="3">
    <source>
        <dbReference type="SAM" id="SignalP"/>
    </source>
</evidence>
<name>A0ABS5I1W6_9GAMM</name>
<dbReference type="InterPro" id="IPR006143">
    <property type="entry name" value="RND_pump_MFP"/>
</dbReference>
<evidence type="ECO:0000313" key="8">
    <source>
        <dbReference type="EMBL" id="MBR9727989.1"/>
    </source>
</evidence>
<sequence length="390" mass="42820">MLVLNHLWVKTGIVMSLFMLLSACSDAPQQAQKSVPSVVINIAELKEIKPMSEIVGRTQASEDVVIKSQIQGQLLKRAFNEGQDVAAGDLLFEIDPATYLATLAQHQAVLKQAFASKDVAIMNWKRGKKLLPDGMISAQDMDELTSRKLTTEAGVVEAQAAVKAAELQLSYTKVYAPISGRISNSKVSLGDIISPQTEMANLVQLQPMWVGFQVAERSLISFQQELAKNPERQLKVEDVQIKLRLPNDTIFNEVGKIDFVSNRVDAATGTLSLRASFDNAESLMLPGLFVTLMIESPVVEQAILIPQAAVQEDQQGRFVMLLNQQGLVEKRIVTLGERFGIDWRVLSGIEVGEKIIVDGLQKIRAGIEVNAVEQQLKPFSELEKSNANAA</sequence>
<dbReference type="SUPFAM" id="SSF111369">
    <property type="entry name" value="HlyD-like secretion proteins"/>
    <property type="match status" value="1"/>
</dbReference>
<dbReference type="Gene3D" id="2.40.420.20">
    <property type="match status" value="1"/>
</dbReference>
<keyword evidence="9" id="KW-1185">Reference proteome</keyword>
<dbReference type="Proteomes" id="UP000811844">
    <property type="component" value="Unassembled WGS sequence"/>
</dbReference>
<evidence type="ECO:0000256" key="2">
    <source>
        <dbReference type="ARBA" id="ARBA00009477"/>
    </source>
</evidence>
<dbReference type="Pfam" id="PF25917">
    <property type="entry name" value="BSH_RND"/>
    <property type="match status" value="1"/>
</dbReference>
<evidence type="ECO:0000259" key="4">
    <source>
        <dbReference type="Pfam" id="PF25876"/>
    </source>
</evidence>
<protein>
    <submittedName>
        <fullName evidence="8">Efflux RND transporter periplasmic adaptor subunit</fullName>
    </submittedName>
</protein>
<feature type="domain" description="Multidrug resistance protein MdtA-like barrel-sandwich hybrid" evidence="5">
    <location>
        <begin position="63"/>
        <end position="203"/>
    </location>
</feature>
<feature type="domain" description="Multidrug resistance protein MdtA-like C-terminal permuted SH3" evidence="7">
    <location>
        <begin position="301"/>
        <end position="362"/>
    </location>
</feature>
<dbReference type="Gene3D" id="1.10.287.470">
    <property type="entry name" value="Helix hairpin bin"/>
    <property type="match status" value="1"/>
</dbReference>
<comment type="subcellular location">
    <subcellularLocation>
        <location evidence="1">Cell inner membrane</location>
        <topology evidence="1">Lipid-anchor</topology>
    </subcellularLocation>
</comment>